<dbReference type="Proteomes" id="UP000596661">
    <property type="component" value="Chromosome 9"/>
</dbReference>
<sequence length="420" mass="47681">MQHHWYPRPNTWRRVRTLHLEVEERLEALLACLLDAHSLARGDFEVQEVKDQGELCPATPPEVEGEKEEEEEEAPLEASRDYIENEYIEARPINNSSKRSAQWVSPSVLIVKRLTNLKEEGLLGKVEAFLPSPRQLATDLRDGFWMDQVIDVVVSDQDGEVVPKQNTPWTKKQKKAPQGDQVPIEWPIKIRDGPKEATHPSVKVEEKGKAVVGRRYVCGADHGWLTEGGHLTQSEDGIHLLTCHICSLENYNYHQQFEERDGGGQEGKRAKESSIRKVYKQLLADNKLIEDLRKEISHMPPTAQLEAHNEALEKEGNSLKYERENPHTLLRILETMVNDLIGEKRGFSFRFAEALLPSILSSDSAMRAWVGRPKMILKVERTSITKNCAITIALVRASPTISGLLNDEAADKRRKVLYGI</sequence>
<evidence type="ECO:0000256" key="1">
    <source>
        <dbReference type="SAM" id="MobiDB-lite"/>
    </source>
</evidence>
<evidence type="ECO:0000313" key="3">
    <source>
        <dbReference type="Proteomes" id="UP000596661"/>
    </source>
</evidence>
<keyword evidence="3" id="KW-1185">Reference proteome</keyword>
<protein>
    <submittedName>
        <fullName evidence="2">Uncharacterized protein</fullName>
    </submittedName>
</protein>
<accession>A0A803QGN1</accession>
<name>A0A803QGN1_CANSA</name>
<dbReference type="AlphaFoldDB" id="A0A803QGN1"/>
<dbReference type="Gramene" id="evm.model.09.563">
    <property type="protein sequence ID" value="cds.evm.model.09.563"/>
    <property type="gene ID" value="evm.TU.09.563"/>
</dbReference>
<reference evidence="2" key="1">
    <citation type="submission" date="2018-11" db="EMBL/GenBank/DDBJ databases">
        <authorList>
            <person name="Grassa J C."/>
        </authorList>
    </citation>
    <scope>NUCLEOTIDE SEQUENCE [LARGE SCALE GENOMIC DNA]</scope>
</reference>
<organism evidence="2 3">
    <name type="scientific">Cannabis sativa</name>
    <name type="common">Hemp</name>
    <name type="synonym">Marijuana</name>
    <dbReference type="NCBI Taxonomy" id="3483"/>
    <lineage>
        <taxon>Eukaryota</taxon>
        <taxon>Viridiplantae</taxon>
        <taxon>Streptophyta</taxon>
        <taxon>Embryophyta</taxon>
        <taxon>Tracheophyta</taxon>
        <taxon>Spermatophyta</taxon>
        <taxon>Magnoliopsida</taxon>
        <taxon>eudicotyledons</taxon>
        <taxon>Gunneridae</taxon>
        <taxon>Pentapetalae</taxon>
        <taxon>rosids</taxon>
        <taxon>fabids</taxon>
        <taxon>Rosales</taxon>
        <taxon>Cannabaceae</taxon>
        <taxon>Cannabis</taxon>
    </lineage>
</organism>
<dbReference type="EnsemblPlants" id="evm.model.09.563">
    <property type="protein sequence ID" value="cds.evm.model.09.563"/>
    <property type="gene ID" value="evm.TU.09.563"/>
</dbReference>
<dbReference type="EMBL" id="UZAU01000734">
    <property type="status" value="NOT_ANNOTATED_CDS"/>
    <property type="molecule type" value="Genomic_DNA"/>
</dbReference>
<feature type="region of interest" description="Disordered" evidence="1">
    <location>
        <begin position="55"/>
        <end position="78"/>
    </location>
</feature>
<feature type="compositionally biased region" description="Acidic residues" evidence="1">
    <location>
        <begin position="63"/>
        <end position="75"/>
    </location>
</feature>
<proteinExistence type="predicted"/>
<reference evidence="2" key="2">
    <citation type="submission" date="2021-03" db="UniProtKB">
        <authorList>
            <consortium name="EnsemblPlants"/>
        </authorList>
    </citation>
    <scope>IDENTIFICATION</scope>
</reference>
<feature type="region of interest" description="Disordered" evidence="1">
    <location>
        <begin position="161"/>
        <end position="180"/>
    </location>
</feature>
<evidence type="ECO:0000313" key="2">
    <source>
        <dbReference type="EnsemblPlants" id="cds.evm.model.09.563"/>
    </source>
</evidence>